<dbReference type="Pfam" id="PF10142">
    <property type="entry name" value="PhoPQ_related"/>
    <property type="match status" value="1"/>
</dbReference>
<dbReference type="EMBL" id="MGAE01000028">
    <property type="protein sequence ID" value="OGK39039.1"/>
    <property type="molecule type" value="Genomic_DNA"/>
</dbReference>
<accession>A0A1F7I6P2</accession>
<evidence type="ECO:0000259" key="1">
    <source>
        <dbReference type="Pfam" id="PF00561"/>
    </source>
</evidence>
<sequence>MKSQLIRIQSGKNQLSASLFLPEKSNKKLVILLPGYLDSKDYPHIKKLGEALADHGDTAISFNPTGTWDSEGDISEYSLPQYIADIDAVIQHMKTQGEFSKIFLAGHSFGAQIALIYPTLKNNITAVASIMPGRNIGITYPNETINRWKEQGYRMSRRDLPDKLKEYISYKVPYNFIAVRLGYDSLEYVKKLTIPVLYIAGEHDELHPVYDVRELYDATPEPKKLVVLEKEGHNYRKHDQSINKVNSYILDFFESL</sequence>
<proteinExistence type="predicted"/>
<dbReference type="Gene3D" id="3.40.50.1820">
    <property type="entry name" value="alpha/beta hydrolase"/>
    <property type="match status" value="1"/>
</dbReference>
<comment type="caution">
    <text evidence="2">The sequence shown here is derived from an EMBL/GenBank/DDBJ whole genome shotgun (WGS) entry which is preliminary data.</text>
</comment>
<dbReference type="Proteomes" id="UP000179024">
    <property type="component" value="Unassembled WGS sequence"/>
</dbReference>
<dbReference type="GO" id="GO:0047372">
    <property type="term" value="F:monoacylglycerol lipase activity"/>
    <property type="evidence" value="ECO:0007669"/>
    <property type="project" value="TreeGrafter"/>
</dbReference>
<dbReference type="InterPro" id="IPR009199">
    <property type="entry name" value="PhoPQ-act_pathogen-rel_PqaA"/>
</dbReference>
<protein>
    <recommendedName>
        <fullName evidence="1">AB hydrolase-1 domain-containing protein</fullName>
    </recommendedName>
</protein>
<reference evidence="2 3" key="1">
    <citation type="journal article" date="2016" name="Nat. Commun.">
        <title>Thousands of microbial genomes shed light on interconnected biogeochemical processes in an aquifer system.</title>
        <authorList>
            <person name="Anantharaman K."/>
            <person name="Brown C.T."/>
            <person name="Hug L.A."/>
            <person name="Sharon I."/>
            <person name="Castelle C.J."/>
            <person name="Probst A.J."/>
            <person name="Thomas B.C."/>
            <person name="Singh A."/>
            <person name="Wilkins M.J."/>
            <person name="Karaoz U."/>
            <person name="Brodie E.L."/>
            <person name="Williams K.H."/>
            <person name="Hubbard S.S."/>
            <person name="Banfield J.F."/>
        </authorList>
    </citation>
    <scope>NUCLEOTIDE SEQUENCE [LARGE SCALE GENOMIC DNA]</scope>
</reference>
<feature type="domain" description="AB hydrolase-1" evidence="1">
    <location>
        <begin position="29"/>
        <end position="155"/>
    </location>
</feature>
<dbReference type="PANTHER" id="PTHR43798:SF5">
    <property type="entry name" value="MONOACYLGLYCEROL LIPASE ABHD6"/>
    <property type="match status" value="1"/>
</dbReference>
<gene>
    <name evidence="2" type="ORF">A3F34_00740</name>
</gene>
<evidence type="ECO:0000313" key="3">
    <source>
        <dbReference type="Proteomes" id="UP000179024"/>
    </source>
</evidence>
<organism evidence="2 3">
    <name type="scientific">Candidatus Roizmanbacteria bacterium RIFCSPHIGHO2_12_FULL_44_10</name>
    <dbReference type="NCBI Taxonomy" id="1802054"/>
    <lineage>
        <taxon>Bacteria</taxon>
        <taxon>Candidatus Roizmaniibacteriota</taxon>
    </lineage>
</organism>
<evidence type="ECO:0000313" key="2">
    <source>
        <dbReference type="EMBL" id="OGK39039.1"/>
    </source>
</evidence>
<dbReference type="InterPro" id="IPR029058">
    <property type="entry name" value="AB_hydrolase_fold"/>
</dbReference>
<dbReference type="Pfam" id="PF00561">
    <property type="entry name" value="Abhydrolase_1"/>
    <property type="match status" value="1"/>
</dbReference>
<dbReference type="AlphaFoldDB" id="A0A1F7I6P2"/>
<dbReference type="GO" id="GO:0046464">
    <property type="term" value="P:acylglycerol catabolic process"/>
    <property type="evidence" value="ECO:0007669"/>
    <property type="project" value="TreeGrafter"/>
</dbReference>
<dbReference type="InterPro" id="IPR000073">
    <property type="entry name" value="AB_hydrolase_1"/>
</dbReference>
<dbReference type="PANTHER" id="PTHR43798">
    <property type="entry name" value="MONOACYLGLYCEROL LIPASE"/>
    <property type="match status" value="1"/>
</dbReference>
<dbReference type="InterPro" id="IPR050266">
    <property type="entry name" value="AB_hydrolase_sf"/>
</dbReference>
<dbReference type="SUPFAM" id="SSF53474">
    <property type="entry name" value="alpha/beta-Hydrolases"/>
    <property type="match status" value="1"/>
</dbReference>
<name>A0A1F7I6P2_9BACT</name>
<dbReference type="GO" id="GO:0016020">
    <property type="term" value="C:membrane"/>
    <property type="evidence" value="ECO:0007669"/>
    <property type="project" value="TreeGrafter"/>
</dbReference>